<keyword evidence="2" id="KW-1185">Reference proteome</keyword>
<sequence length="147" mass="16307">MAKTTLGPEIGQKPQVATFQPMASGNHKKTPAQLQARIPLSIRARIFLPQCTLYSRIKEWCIYCIIYHYAAFLLSNPMVTFYGPNFMIPNQVPNPSSISKEDPSAISVWKFLCGVTAKEAGAFPIIISKSLYHGYPSEPNQQGGCIQ</sequence>
<dbReference type="EMBL" id="AVOT02066246">
    <property type="protein sequence ID" value="MBW0558105.1"/>
    <property type="molecule type" value="Genomic_DNA"/>
</dbReference>
<evidence type="ECO:0000313" key="2">
    <source>
        <dbReference type="Proteomes" id="UP000765509"/>
    </source>
</evidence>
<organism evidence="1 2">
    <name type="scientific">Austropuccinia psidii MF-1</name>
    <dbReference type="NCBI Taxonomy" id="1389203"/>
    <lineage>
        <taxon>Eukaryota</taxon>
        <taxon>Fungi</taxon>
        <taxon>Dikarya</taxon>
        <taxon>Basidiomycota</taxon>
        <taxon>Pucciniomycotina</taxon>
        <taxon>Pucciniomycetes</taxon>
        <taxon>Pucciniales</taxon>
        <taxon>Sphaerophragmiaceae</taxon>
        <taxon>Austropuccinia</taxon>
    </lineage>
</organism>
<proteinExistence type="predicted"/>
<comment type="caution">
    <text evidence="1">The sequence shown here is derived from an EMBL/GenBank/DDBJ whole genome shotgun (WGS) entry which is preliminary data.</text>
</comment>
<gene>
    <name evidence="1" type="ORF">O181_097820</name>
</gene>
<accession>A0A9Q3J841</accession>
<dbReference type="Proteomes" id="UP000765509">
    <property type="component" value="Unassembled WGS sequence"/>
</dbReference>
<name>A0A9Q3J841_9BASI</name>
<protein>
    <submittedName>
        <fullName evidence="1">Uncharacterized protein</fullName>
    </submittedName>
</protein>
<dbReference type="AlphaFoldDB" id="A0A9Q3J841"/>
<reference evidence="1" key="1">
    <citation type="submission" date="2021-03" db="EMBL/GenBank/DDBJ databases">
        <title>Draft genome sequence of rust myrtle Austropuccinia psidii MF-1, a brazilian biotype.</title>
        <authorList>
            <person name="Quecine M.C."/>
            <person name="Pachon D.M.R."/>
            <person name="Bonatelli M.L."/>
            <person name="Correr F.H."/>
            <person name="Franceschini L.M."/>
            <person name="Leite T.F."/>
            <person name="Margarido G.R.A."/>
            <person name="Almeida C.A."/>
            <person name="Ferrarezi J.A."/>
            <person name="Labate C.A."/>
        </authorList>
    </citation>
    <scope>NUCLEOTIDE SEQUENCE</scope>
    <source>
        <strain evidence="1">MF-1</strain>
    </source>
</reference>
<evidence type="ECO:0000313" key="1">
    <source>
        <dbReference type="EMBL" id="MBW0558105.1"/>
    </source>
</evidence>